<name>A0A1H3Z2Z7_9RHOB</name>
<keyword evidence="2" id="KW-1185">Reference proteome</keyword>
<organism evidence="1 2">
    <name type="scientific">Rubrimonas cliftonensis</name>
    <dbReference type="NCBI Taxonomy" id="89524"/>
    <lineage>
        <taxon>Bacteria</taxon>
        <taxon>Pseudomonadati</taxon>
        <taxon>Pseudomonadota</taxon>
        <taxon>Alphaproteobacteria</taxon>
        <taxon>Rhodobacterales</taxon>
        <taxon>Paracoccaceae</taxon>
        <taxon>Rubrimonas</taxon>
    </lineage>
</organism>
<reference evidence="1 2" key="1">
    <citation type="submission" date="2016-10" db="EMBL/GenBank/DDBJ databases">
        <authorList>
            <person name="de Groot N.N."/>
        </authorList>
    </citation>
    <scope>NUCLEOTIDE SEQUENCE [LARGE SCALE GENOMIC DNA]</scope>
    <source>
        <strain evidence="1 2">DSM 15345</strain>
    </source>
</reference>
<sequence>MSDGPPRLKPRRASAMASPCVNVCTLHPVSKLCVGCGRTGDEIAAWARLGDAGRAAVMAELPARMAATAQRPPKLF</sequence>
<dbReference type="Proteomes" id="UP000198703">
    <property type="component" value="Unassembled WGS sequence"/>
</dbReference>
<gene>
    <name evidence="1" type="ORF">SAMN05444370_103364</name>
</gene>
<evidence type="ECO:0008006" key="3">
    <source>
        <dbReference type="Google" id="ProtNLM"/>
    </source>
</evidence>
<dbReference type="InterPro" id="IPR010710">
    <property type="entry name" value="DUF1289"/>
</dbReference>
<accession>A0A1H3Z2Z7</accession>
<dbReference type="PANTHER" id="PTHR35175">
    <property type="entry name" value="DUF1289 DOMAIN-CONTAINING PROTEIN"/>
    <property type="match status" value="1"/>
</dbReference>
<proteinExistence type="predicted"/>
<protein>
    <recommendedName>
        <fullName evidence="3">DUF1289 domain-containing protein</fullName>
    </recommendedName>
</protein>
<dbReference type="EMBL" id="FNQM01000003">
    <property type="protein sequence ID" value="SEA18030.1"/>
    <property type="molecule type" value="Genomic_DNA"/>
</dbReference>
<evidence type="ECO:0000313" key="2">
    <source>
        <dbReference type="Proteomes" id="UP000198703"/>
    </source>
</evidence>
<evidence type="ECO:0000313" key="1">
    <source>
        <dbReference type="EMBL" id="SEA18030.1"/>
    </source>
</evidence>
<dbReference type="AlphaFoldDB" id="A0A1H3Z2Z7"/>
<dbReference type="Pfam" id="PF06945">
    <property type="entry name" value="DUF1289"/>
    <property type="match status" value="1"/>
</dbReference>
<dbReference type="PANTHER" id="PTHR35175:SF2">
    <property type="entry name" value="DUF1289 DOMAIN-CONTAINING PROTEIN"/>
    <property type="match status" value="1"/>
</dbReference>
<dbReference type="STRING" id="89524.SAMN05444370_103364"/>
<dbReference type="RefSeq" id="WP_245730956.1">
    <property type="nucleotide sequence ID" value="NZ_FNQM01000003.1"/>
</dbReference>